<dbReference type="EMBL" id="JFZB01000002">
    <property type="protein sequence ID" value="KFI30145.1"/>
    <property type="molecule type" value="Genomic_DNA"/>
</dbReference>
<gene>
    <name evidence="1" type="ORF">CG50_06675</name>
</gene>
<evidence type="ECO:0000313" key="2">
    <source>
        <dbReference type="Proteomes" id="UP000028824"/>
    </source>
</evidence>
<dbReference type="InterPro" id="IPR023198">
    <property type="entry name" value="PGP-like_dom2"/>
</dbReference>
<comment type="caution">
    <text evidence="1">The sequence shown here is derived from an EMBL/GenBank/DDBJ whole genome shotgun (WGS) entry which is preliminary data.</text>
</comment>
<keyword evidence="2" id="KW-1185">Reference proteome</keyword>
<dbReference type="InterPro" id="IPR023214">
    <property type="entry name" value="HAD_sf"/>
</dbReference>
<dbReference type="InterPro" id="IPR041492">
    <property type="entry name" value="HAD_2"/>
</dbReference>
<dbReference type="Proteomes" id="UP000028824">
    <property type="component" value="Unassembled WGS sequence"/>
</dbReference>
<keyword evidence="1" id="KW-0378">Hydrolase</keyword>
<name>A0A086Y795_9RHOB</name>
<accession>A0A086Y795</accession>
<dbReference type="PANTHER" id="PTHR43434">
    <property type="entry name" value="PHOSPHOGLYCOLATE PHOSPHATASE"/>
    <property type="match status" value="1"/>
</dbReference>
<dbReference type="SFLD" id="SFLDS00003">
    <property type="entry name" value="Haloacid_Dehalogenase"/>
    <property type="match status" value="1"/>
</dbReference>
<dbReference type="eggNOG" id="COG0546">
    <property type="taxonomic scope" value="Bacteria"/>
</dbReference>
<proteinExistence type="predicted"/>
<dbReference type="SFLD" id="SFLDG01135">
    <property type="entry name" value="C1.5.6:_HAD__Beta-PGM__Phospha"/>
    <property type="match status" value="1"/>
</dbReference>
<dbReference type="Gene3D" id="1.10.150.240">
    <property type="entry name" value="Putative phosphatase, domain 2"/>
    <property type="match status" value="1"/>
</dbReference>
<dbReference type="NCBIfam" id="TIGR01509">
    <property type="entry name" value="HAD-SF-IA-v3"/>
    <property type="match status" value="1"/>
</dbReference>
<dbReference type="OrthoDB" id="9793014at2"/>
<dbReference type="InterPro" id="IPR050155">
    <property type="entry name" value="HAD-like_hydrolase_sf"/>
</dbReference>
<dbReference type="SUPFAM" id="SSF56784">
    <property type="entry name" value="HAD-like"/>
    <property type="match status" value="1"/>
</dbReference>
<reference evidence="1 2" key="1">
    <citation type="submission" date="2014-03" db="EMBL/GenBank/DDBJ databases">
        <title>Genome of Paenirhodobacter enshiensis DW2-9.</title>
        <authorList>
            <person name="Wang D."/>
            <person name="Wang G."/>
        </authorList>
    </citation>
    <scope>NUCLEOTIDE SEQUENCE [LARGE SCALE GENOMIC DNA]</scope>
    <source>
        <strain evidence="1 2">DW2-9</strain>
    </source>
</reference>
<dbReference type="SFLD" id="SFLDG01129">
    <property type="entry name" value="C1.5:_HAD__Beta-PGM__Phosphata"/>
    <property type="match status" value="1"/>
</dbReference>
<dbReference type="Gene3D" id="3.40.50.1000">
    <property type="entry name" value="HAD superfamily/HAD-like"/>
    <property type="match status" value="1"/>
</dbReference>
<dbReference type="GO" id="GO:0008967">
    <property type="term" value="F:phosphoglycolate phosphatase activity"/>
    <property type="evidence" value="ECO:0007669"/>
    <property type="project" value="TreeGrafter"/>
</dbReference>
<dbReference type="Pfam" id="PF13419">
    <property type="entry name" value="HAD_2"/>
    <property type="match status" value="1"/>
</dbReference>
<evidence type="ECO:0000313" key="1">
    <source>
        <dbReference type="EMBL" id="KFI30145.1"/>
    </source>
</evidence>
<dbReference type="RefSeq" id="WP_036634524.1">
    <property type="nucleotide sequence ID" value="NZ_JAYRGJ010000003.1"/>
</dbReference>
<dbReference type="GO" id="GO:0005829">
    <property type="term" value="C:cytosol"/>
    <property type="evidence" value="ECO:0007669"/>
    <property type="project" value="TreeGrafter"/>
</dbReference>
<dbReference type="NCBIfam" id="TIGR01549">
    <property type="entry name" value="HAD-SF-IA-v1"/>
    <property type="match status" value="1"/>
</dbReference>
<organism evidence="1 2">
    <name type="scientific">Paenirhodobacter enshiensis</name>
    <dbReference type="NCBI Taxonomy" id="1105367"/>
    <lineage>
        <taxon>Bacteria</taxon>
        <taxon>Pseudomonadati</taxon>
        <taxon>Pseudomonadota</taxon>
        <taxon>Alphaproteobacteria</taxon>
        <taxon>Rhodobacterales</taxon>
        <taxon>Rhodobacter group</taxon>
        <taxon>Paenirhodobacter</taxon>
    </lineage>
</organism>
<protein>
    <submittedName>
        <fullName evidence="1">HAD family hydrolase</fullName>
    </submittedName>
</protein>
<sequence>MKLVIFDVDGTLSDSQNHIVAAMTQGIEAAGLPLPSRSEMLSVVGLSLDEGMAQLLPDAPLSQRDMVVQGYRDAYRARRMLAVPPLYPGAAETLDRLAGREDMLLGIATGKSRRGLDALCEHHGIGGYFFTRQVADDHPSKPHPAMVEAALADAGVDARDAVMIGDTTYDIEMGRAAGVATVGVSWGYHPIEALRSAGADRLVDSFAALEAAVSELLEGRG</sequence>
<dbReference type="STRING" id="1105367.CG50_06675"/>
<dbReference type="AlphaFoldDB" id="A0A086Y795"/>
<dbReference type="InterPro" id="IPR006439">
    <property type="entry name" value="HAD-SF_hydro_IA"/>
</dbReference>
<dbReference type="GO" id="GO:0006281">
    <property type="term" value="P:DNA repair"/>
    <property type="evidence" value="ECO:0007669"/>
    <property type="project" value="TreeGrafter"/>
</dbReference>
<dbReference type="PANTHER" id="PTHR43434:SF24">
    <property type="entry name" value="HYDROLASE-RELATED"/>
    <property type="match status" value="1"/>
</dbReference>
<dbReference type="InterPro" id="IPR036412">
    <property type="entry name" value="HAD-like_sf"/>
</dbReference>